<comment type="caution">
    <text evidence="2">The sequence shown here is derived from an EMBL/GenBank/DDBJ whole genome shotgun (WGS) entry which is preliminary data.</text>
</comment>
<proteinExistence type="predicted"/>
<dbReference type="Proteomes" id="UP001385951">
    <property type="component" value="Unassembled WGS sequence"/>
</dbReference>
<dbReference type="Pfam" id="PF00201">
    <property type="entry name" value="UDPGT"/>
    <property type="match status" value="1"/>
</dbReference>
<dbReference type="GO" id="GO:0008194">
    <property type="term" value="F:UDP-glycosyltransferase activity"/>
    <property type="evidence" value="ECO:0007669"/>
    <property type="project" value="InterPro"/>
</dbReference>
<dbReference type="CDD" id="cd03784">
    <property type="entry name" value="GT1_Gtf-like"/>
    <property type="match status" value="1"/>
</dbReference>
<accession>A0AAW0FQC7</accession>
<organism evidence="2 3">
    <name type="scientific">Cerrena zonata</name>
    <dbReference type="NCBI Taxonomy" id="2478898"/>
    <lineage>
        <taxon>Eukaryota</taxon>
        <taxon>Fungi</taxon>
        <taxon>Dikarya</taxon>
        <taxon>Basidiomycota</taxon>
        <taxon>Agaricomycotina</taxon>
        <taxon>Agaricomycetes</taxon>
        <taxon>Polyporales</taxon>
        <taxon>Cerrenaceae</taxon>
        <taxon>Cerrena</taxon>
    </lineage>
</organism>
<dbReference type="InterPro" id="IPR002213">
    <property type="entry name" value="UDP_glucos_trans"/>
</dbReference>
<keyword evidence="3" id="KW-1185">Reference proteome</keyword>
<dbReference type="EMBL" id="JASBNA010000039">
    <property type="protein sequence ID" value="KAK7681779.1"/>
    <property type="molecule type" value="Genomic_DNA"/>
</dbReference>
<evidence type="ECO:0000313" key="3">
    <source>
        <dbReference type="Proteomes" id="UP001385951"/>
    </source>
</evidence>
<evidence type="ECO:0000256" key="1">
    <source>
        <dbReference type="ARBA" id="ARBA00022679"/>
    </source>
</evidence>
<reference evidence="2 3" key="1">
    <citation type="submission" date="2022-09" db="EMBL/GenBank/DDBJ databases">
        <authorList>
            <person name="Palmer J.M."/>
        </authorList>
    </citation>
    <scope>NUCLEOTIDE SEQUENCE [LARGE SCALE GENOMIC DNA]</scope>
    <source>
        <strain evidence="2 3">DSM 7382</strain>
    </source>
</reference>
<dbReference type="AlphaFoldDB" id="A0AAW0FQC7"/>
<dbReference type="PANTHER" id="PTHR48045:SF31">
    <property type="entry name" value="UDP-GLYCOSYLTRANSFERASE 76B1-LIKE"/>
    <property type="match status" value="1"/>
</dbReference>
<sequence length="519" mass="57838">MSLDPTTHIIFFAIEAWGHTRALCTMALRLFEERPLYITFFTASTFVKRVENEISRSFGPDTEHLRDLVRVVGLKSLPKDLAIDKGFSASMEMFADVYQKIVDGQPVTCSVTGKEIDPRMHPDALIMDFLCTPALKAARKISKKPVKIYAWISSQTTFTIYQNAPERWGGIGDLLPKVMEEVNSNGRPLREVANEMLILPTGSVVRLPGIPLMYDYELKPQAVPAIWMDIRGLATVMAISYLDRCDGLILSTAEPYESEAIAHITGWYRETSREVYTFGHLLPINENAAAGEQKQSDQADEISGFLQKTIETDGPGSLLNISFGSFSWPTNPEKVWAFLDVVMEKNIPFIFSHGSPFSAIPDEVIKKVNTYGRGLLSKWSPQQTILAHPATGWFVTHCGQNSVMEAITLGVPMICWPFDADQPTGSARLSFVLDVAYELFEVRTEPYGLKPIHRLGKAPLGTIEAVCDEARTVLDSAFGEDGARKRANMKNLQAAVLNTWSENGPARRDLRRFVATLPK</sequence>
<gene>
    <name evidence="2" type="ORF">QCA50_015126</name>
</gene>
<dbReference type="SUPFAM" id="SSF53756">
    <property type="entry name" value="UDP-Glycosyltransferase/glycogen phosphorylase"/>
    <property type="match status" value="1"/>
</dbReference>
<evidence type="ECO:0008006" key="4">
    <source>
        <dbReference type="Google" id="ProtNLM"/>
    </source>
</evidence>
<dbReference type="PANTHER" id="PTHR48045">
    <property type="entry name" value="UDP-GLYCOSYLTRANSFERASE 72B1"/>
    <property type="match status" value="1"/>
</dbReference>
<name>A0AAW0FQC7_9APHY</name>
<keyword evidence="1" id="KW-0808">Transferase</keyword>
<protein>
    <recommendedName>
        <fullName evidence="4">Glycosyltransferase</fullName>
    </recommendedName>
</protein>
<dbReference type="Gene3D" id="3.40.50.2000">
    <property type="entry name" value="Glycogen Phosphorylase B"/>
    <property type="match status" value="2"/>
</dbReference>
<evidence type="ECO:0000313" key="2">
    <source>
        <dbReference type="EMBL" id="KAK7681779.1"/>
    </source>
</evidence>